<evidence type="ECO:0000313" key="3">
    <source>
        <dbReference type="EMBL" id="WEW59313.1"/>
    </source>
</evidence>
<keyword evidence="4" id="KW-1185">Reference proteome</keyword>
<keyword evidence="2" id="KW-1133">Transmembrane helix</keyword>
<evidence type="ECO:0000256" key="2">
    <source>
        <dbReference type="SAM" id="Phobius"/>
    </source>
</evidence>
<gene>
    <name evidence="3" type="ORF">PRK78_004782</name>
</gene>
<feature type="compositionally biased region" description="Polar residues" evidence="1">
    <location>
        <begin position="239"/>
        <end position="248"/>
    </location>
</feature>
<reference evidence="3" key="1">
    <citation type="submission" date="2023-03" db="EMBL/GenBank/DDBJ databases">
        <title>Emydomyces testavorans Genome Sequence.</title>
        <authorList>
            <person name="Hoyer L."/>
        </authorList>
    </citation>
    <scope>NUCLEOTIDE SEQUENCE</scope>
    <source>
        <strain evidence="3">16-2883</strain>
    </source>
</reference>
<feature type="transmembrane region" description="Helical" evidence="2">
    <location>
        <begin position="12"/>
        <end position="32"/>
    </location>
</feature>
<dbReference type="EMBL" id="CP120629">
    <property type="protein sequence ID" value="WEW59313.1"/>
    <property type="molecule type" value="Genomic_DNA"/>
</dbReference>
<name>A0AAF0DJ53_9EURO</name>
<feature type="compositionally biased region" description="Basic and acidic residues" evidence="1">
    <location>
        <begin position="160"/>
        <end position="169"/>
    </location>
</feature>
<organism evidence="3 4">
    <name type="scientific">Emydomyces testavorans</name>
    <dbReference type="NCBI Taxonomy" id="2070801"/>
    <lineage>
        <taxon>Eukaryota</taxon>
        <taxon>Fungi</taxon>
        <taxon>Dikarya</taxon>
        <taxon>Ascomycota</taxon>
        <taxon>Pezizomycotina</taxon>
        <taxon>Eurotiomycetes</taxon>
        <taxon>Eurotiomycetidae</taxon>
        <taxon>Onygenales</taxon>
        <taxon>Nannizziopsiaceae</taxon>
        <taxon>Emydomyces</taxon>
    </lineage>
</organism>
<feature type="compositionally biased region" description="Basic and acidic residues" evidence="1">
    <location>
        <begin position="222"/>
        <end position="231"/>
    </location>
</feature>
<feature type="compositionally biased region" description="Basic and acidic residues" evidence="1">
    <location>
        <begin position="180"/>
        <end position="191"/>
    </location>
</feature>
<evidence type="ECO:0000313" key="4">
    <source>
        <dbReference type="Proteomes" id="UP001219355"/>
    </source>
</evidence>
<dbReference type="Proteomes" id="UP001219355">
    <property type="component" value="Chromosome 3"/>
</dbReference>
<dbReference type="AlphaFoldDB" id="A0AAF0DJ53"/>
<accession>A0AAF0DJ53</accession>
<keyword evidence="2" id="KW-0472">Membrane</keyword>
<proteinExistence type="predicted"/>
<feature type="region of interest" description="Disordered" evidence="1">
    <location>
        <begin position="160"/>
        <end position="254"/>
    </location>
</feature>
<feature type="transmembrane region" description="Helical" evidence="2">
    <location>
        <begin position="44"/>
        <end position="66"/>
    </location>
</feature>
<evidence type="ECO:0000256" key="1">
    <source>
        <dbReference type="SAM" id="MobiDB-lite"/>
    </source>
</evidence>
<sequence>MWWLIIPVAKLAFWPVKFLVRHLAKSFFYSLLPFEKHASSVIRLADFCILLAKISIRLIILPFQILYGILEILEWCASTVISILEAIWYGILFTTKALMVILLIWATLCVVSCLRSFVHGQFELLNQTIQRIKSHLEQEKQNRETLEETRIFEENLKQKEREERLRQEAAAEQSRRKKQKEAEQMRQDKYRRPQANTQRPRKQHEQNHSKRRQYQSHSPPPKHNEHRDKPFPKQPTPSSPKGSNTHHSPITAYSAWRTQYTRTLKNRASMLSFPEPPVLSPCKACFTVPRHLKACKHNIEQLYRAAATEGKESEDPLLFPAMHAKLGHPNARLRKLLLIERTIWHPDRFQVCPVEVRREFIQKSTELFQVIGGILEKYCVC</sequence>
<protein>
    <submittedName>
        <fullName evidence="3">Uncharacterized protein</fullName>
    </submittedName>
</protein>
<keyword evidence="2" id="KW-0812">Transmembrane</keyword>